<dbReference type="EMBL" id="JACAZI010000026">
    <property type="protein sequence ID" value="KAF7334478.1"/>
    <property type="molecule type" value="Genomic_DNA"/>
</dbReference>
<sequence length="233" mass="25054">MLNSAFIYTKLLFGPTGGLTANWDPEIIVRAGDYGRVTQGRQNRILFWRKKGIRFLKEGNIYTDGKAAEHGIPEPTENGGDSEGEAWVTSENATRIDASLFGGTLAQCEVKGAFKFSSGRGAVLVLKNTMITSIEAPGALKRVLEDPSMCGFCIVSEVHSCSSYARWLTTSRGGAIALGLRVEPSGVAAVGANATWVKNATSGNFKSHVNKAGERSFYPLYRLVSLPEEGTLT</sequence>
<evidence type="ECO:0000313" key="1">
    <source>
        <dbReference type="EMBL" id="KAF7334478.1"/>
    </source>
</evidence>
<accession>A0A8H6X517</accession>
<dbReference type="AlphaFoldDB" id="A0A8H6X517"/>
<keyword evidence="2" id="KW-1185">Reference proteome</keyword>
<organism evidence="1 2">
    <name type="scientific">Mycena venus</name>
    <dbReference type="NCBI Taxonomy" id="2733690"/>
    <lineage>
        <taxon>Eukaryota</taxon>
        <taxon>Fungi</taxon>
        <taxon>Dikarya</taxon>
        <taxon>Basidiomycota</taxon>
        <taxon>Agaricomycotina</taxon>
        <taxon>Agaricomycetes</taxon>
        <taxon>Agaricomycetidae</taxon>
        <taxon>Agaricales</taxon>
        <taxon>Marasmiineae</taxon>
        <taxon>Mycenaceae</taxon>
        <taxon>Mycena</taxon>
    </lineage>
</organism>
<reference evidence="1" key="1">
    <citation type="submission" date="2020-05" db="EMBL/GenBank/DDBJ databases">
        <title>Mycena genomes resolve the evolution of fungal bioluminescence.</title>
        <authorList>
            <person name="Tsai I.J."/>
        </authorList>
    </citation>
    <scope>NUCLEOTIDE SEQUENCE</scope>
    <source>
        <strain evidence="1">CCC161011</strain>
    </source>
</reference>
<dbReference type="Proteomes" id="UP000620124">
    <property type="component" value="Unassembled WGS sequence"/>
</dbReference>
<comment type="caution">
    <text evidence="1">The sequence shown here is derived from an EMBL/GenBank/DDBJ whole genome shotgun (WGS) entry which is preliminary data.</text>
</comment>
<protein>
    <submittedName>
        <fullName evidence="1">Uncharacterized protein</fullName>
    </submittedName>
</protein>
<gene>
    <name evidence="1" type="ORF">MVEN_02277300</name>
</gene>
<dbReference type="OrthoDB" id="3343770at2759"/>
<name>A0A8H6X517_9AGAR</name>
<proteinExistence type="predicted"/>
<evidence type="ECO:0000313" key="2">
    <source>
        <dbReference type="Proteomes" id="UP000620124"/>
    </source>
</evidence>